<keyword evidence="7" id="KW-0378">Hydrolase</keyword>
<dbReference type="PROSITE" id="PS00760">
    <property type="entry name" value="SPASE_I_2"/>
    <property type="match status" value="1"/>
</dbReference>
<dbReference type="GO" id="GO:0004252">
    <property type="term" value="F:serine-type endopeptidase activity"/>
    <property type="evidence" value="ECO:0007669"/>
    <property type="project" value="InterPro"/>
</dbReference>
<gene>
    <name evidence="13" type="primary">MADS24</name>
</gene>
<organism evidence="13">
    <name type="scientific">Hippophae rhamnoides</name>
    <name type="common">sea-buckthorn</name>
    <dbReference type="NCBI Taxonomy" id="193516"/>
    <lineage>
        <taxon>Eukaryota</taxon>
        <taxon>Viridiplantae</taxon>
        <taxon>Streptophyta</taxon>
        <taxon>Embryophyta</taxon>
        <taxon>Tracheophyta</taxon>
        <taxon>Spermatophyta</taxon>
        <taxon>Magnoliopsida</taxon>
        <taxon>eudicotyledons</taxon>
        <taxon>Gunneridae</taxon>
        <taxon>Pentapetalae</taxon>
        <taxon>rosids</taxon>
        <taxon>fabids</taxon>
        <taxon>Rosales</taxon>
        <taxon>Elaeagnaceae</taxon>
        <taxon>Hippophae</taxon>
    </lineage>
</organism>
<feature type="active site" evidence="11">
    <location>
        <position position="90"/>
    </location>
</feature>
<keyword evidence="8" id="KW-1133">Transmembrane helix</keyword>
<keyword evidence="6" id="KW-0999">Mitochondrion inner membrane</keyword>
<dbReference type="InterPro" id="IPR036286">
    <property type="entry name" value="LexA/Signal_pep-like_sf"/>
</dbReference>
<dbReference type="NCBIfam" id="TIGR02227">
    <property type="entry name" value="sigpep_I_bact"/>
    <property type="match status" value="1"/>
</dbReference>
<evidence type="ECO:0000256" key="7">
    <source>
        <dbReference type="ARBA" id="ARBA00022801"/>
    </source>
</evidence>
<reference evidence="13" key="1">
    <citation type="journal article" date="2024" name="Front. Plant Sci.">
        <title>Genome-wide analysis of the MADS-box gene family of sea buckthorn (Hippophae rhamnoides ssp. sinensis) and their potential role in floral organ development.</title>
        <authorList>
            <person name="Zhao J."/>
            <person name="Xu Y."/>
            <person name="Zhang Z."/>
            <person name="Zhao M."/>
            <person name="Li K."/>
            <person name="Wang F."/>
            <person name="Sun K."/>
        </authorList>
    </citation>
    <scope>NUCLEOTIDE SEQUENCE</scope>
</reference>
<dbReference type="CDD" id="cd06530">
    <property type="entry name" value="S26_SPase_I"/>
    <property type="match status" value="1"/>
</dbReference>
<dbReference type="FunFam" id="2.10.109.10:FF:000005">
    <property type="entry name" value="Mitochondrial inner membrane protease subunit"/>
    <property type="match status" value="1"/>
</dbReference>
<dbReference type="InterPro" id="IPR019533">
    <property type="entry name" value="Peptidase_S26"/>
</dbReference>
<dbReference type="PANTHER" id="PTHR46041">
    <property type="entry name" value="MITOCHONDRIAL INNER MEMBRANE PROTEASE SUBUNIT 2"/>
    <property type="match status" value="1"/>
</dbReference>
<dbReference type="EMBL" id="PP400859">
    <property type="protein sequence ID" value="XBP28219.1"/>
    <property type="molecule type" value="mRNA"/>
</dbReference>
<dbReference type="GO" id="GO:0006465">
    <property type="term" value="P:signal peptide processing"/>
    <property type="evidence" value="ECO:0007669"/>
    <property type="project" value="InterPro"/>
</dbReference>
<name>A0AAU7LJP3_9ROSA</name>
<keyword evidence="10" id="KW-0472">Membrane</keyword>
<comment type="subcellular location">
    <subcellularLocation>
        <location evidence="1">Mitochondrion inner membrane</location>
        <topology evidence="1">Single-pass membrane protein</topology>
    </subcellularLocation>
</comment>
<dbReference type="Pfam" id="PF10502">
    <property type="entry name" value="Peptidase_S26"/>
    <property type="match status" value="2"/>
</dbReference>
<evidence type="ECO:0000256" key="6">
    <source>
        <dbReference type="ARBA" id="ARBA00022792"/>
    </source>
</evidence>
<evidence type="ECO:0000313" key="13">
    <source>
        <dbReference type="EMBL" id="XBP28219.1"/>
    </source>
</evidence>
<evidence type="ECO:0000256" key="3">
    <source>
        <dbReference type="ARBA" id="ARBA00013650"/>
    </source>
</evidence>
<evidence type="ECO:0000256" key="4">
    <source>
        <dbReference type="ARBA" id="ARBA00022670"/>
    </source>
</evidence>
<evidence type="ECO:0000256" key="8">
    <source>
        <dbReference type="ARBA" id="ARBA00022989"/>
    </source>
</evidence>
<feature type="domain" description="Peptidase S26" evidence="12">
    <location>
        <begin position="8"/>
        <end position="105"/>
    </location>
</feature>
<dbReference type="Gene3D" id="2.10.109.10">
    <property type="entry name" value="Umud Fragment, subunit A"/>
    <property type="match status" value="1"/>
</dbReference>
<comment type="similarity">
    <text evidence="2">Belongs to the peptidase S26 family. IMP2 subfamily.</text>
</comment>
<dbReference type="InterPro" id="IPR037730">
    <property type="entry name" value="IMP2"/>
</dbReference>
<dbReference type="PANTHER" id="PTHR46041:SF2">
    <property type="entry name" value="MITOCHONDRIAL INNER MEMBRANE PROTEASE SUBUNIT 2"/>
    <property type="match status" value="1"/>
</dbReference>
<dbReference type="GO" id="GO:0042720">
    <property type="term" value="C:mitochondrial inner membrane peptidase complex"/>
    <property type="evidence" value="ECO:0007669"/>
    <property type="project" value="InterPro"/>
</dbReference>
<evidence type="ECO:0000256" key="9">
    <source>
        <dbReference type="ARBA" id="ARBA00023128"/>
    </source>
</evidence>
<keyword evidence="5" id="KW-0812">Transmembrane</keyword>
<dbReference type="SUPFAM" id="SSF51306">
    <property type="entry name" value="LexA/Signal peptidase"/>
    <property type="match status" value="1"/>
</dbReference>
<dbReference type="PRINTS" id="PR00727">
    <property type="entry name" value="LEADERPTASE"/>
</dbReference>
<keyword evidence="9" id="KW-0496">Mitochondrion</keyword>
<evidence type="ECO:0000256" key="11">
    <source>
        <dbReference type="PIRSR" id="PIRSR600223-1"/>
    </source>
</evidence>
<evidence type="ECO:0000256" key="2">
    <source>
        <dbReference type="ARBA" id="ARBA00007066"/>
    </source>
</evidence>
<sequence>MVTGNILWNYTKKVFTFGLIGVTVSDTYASISAVRGSSMSPTLNPHTSSSMRFTVDYVLVDKTCLLNYKFSRGDVVVYSSPSSYKEKHIKRIIALPGDWIGIRNSSDVMRVPEGHCWVEGDNQASSMDSNAYGPIPLGLIKGRVTRIVWPPQRISPVERRIPADRISAYRVDFS</sequence>
<dbReference type="InterPro" id="IPR000223">
    <property type="entry name" value="Pept_S26A_signal_pept_1"/>
</dbReference>
<dbReference type="GO" id="GO:0006627">
    <property type="term" value="P:protein processing involved in protein targeting to mitochondrion"/>
    <property type="evidence" value="ECO:0007669"/>
    <property type="project" value="InterPro"/>
</dbReference>
<feature type="active site" evidence="11">
    <location>
        <position position="38"/>
    </location>
</feature>
<evidence type="ECO:0000256" key="1">
    <source>
        <dbReference type="ARBA" id="ARBA00004434"/>
    </source>
</evidence>
<dbReference type="InterPro" id="IPR019757">
    <property type="entry name" value="Pept_S26A_signal_pept_1_Lys-AS"/>
</dbReference>
<feature type="domain" description="Peptidase S26" evidence="12">
    <location>
        <begin position="109"/>
        <end position="149"/>
    </location>
</feature>
<evidence type="ECO:0000256" key="10">
    <source>
        <dbReference type="ARBA" id="ARBA00023136"/>
    </source>
</evidence>
<reference evidence="13" key="2">
    <citation type="submission" date="2024-02" db="EMBL/GenBank/DDBJ databases">
        <authorList>
            <person name="Xu Y."/>
            <person name="Zhao J."/>
        </authorList>
    </citation>
    <scope>NUCLEOTIDE SEQUENCE</scope>
</reference>
<protein>
    <recommendedName>
        <fullName evidence="3">Mitochondrial inner membrane protease subunit 2</fullName>
    </recommendedName>
</protein>
<evidence type="ECO:0000259" key="12">
    <source>
        <dbReference type="Pfam" id="PF10502"/>
    </source>
</evidence>
<proteinExistence type="evidence at transcript level"/>
<keyword evidence="4" id="KW-0645">Protease</keyword>
<accession>A0AAU7LJP3</accession>
<dbReference type="AlphaFoldDB" id="A0AAU7LJP3"/>
<evidence type="ECO:0000256" key="5">
    <source>
        <dbReference type="ARBA" id="ARBA00022692"/>
    </source>
</evidence>